<dbReference type="SUPFAM" id="SSF51735">
    <property type="entry name" value="NAD(P)-binding Rossmann-fold domains"/>
    <property type="match status" value="1"/>
</dbReference>
<evidence type="ECO:0000313" key="4">
    <source>
        <dbReference type="EMBL" id="OIQ87353.1"/>
    </source>
</evidence>
<dbReference type="AlphaFoldDB" id="A0A1J5QUK8"/>
<gene>
    <name evidence="4" type="primary">fabG_48</name>
    <name evidence="4" type="ORF">GALL_307720</name>
</gene>
<comment type="caution">
    <text evidence="4">The sequence shown here is derived from an EMBL/GenBank/DDBJ whole genome shotgun (WGS) entry which is preliminary data.</text>
</comment>
<sequence length="249" mass="26352">MERTLGGKTILVTGAARGIGAQIARHFIRSACSVYVTDIDFEGARKNAAELGTAAIAMRMDVCNRSEVRSTIEQIVRERGSIDVLVNNAGLMTQGPFLNTTDAEWDELVAVNLTGVFNCIRAVAPSMIERGKGNIINIASVSAMKGGGALGNTWYGSTKAAVVALTKGLSRELGPNGIRVNAIAPGVVETDMVKDSLTPEIRQRILARFPLARLATKEDVANLAVFLASDLSSFITGQTIAIDGGFLNT</sequence>
<dbReference type="PRINTS" id="PR00081">
    <property type="entry name" value="GDHRDH"/>
</dbReference>
<evidence type="ECO:0000256" key="1">
    <source>
        <dbReference type="ARBA" id="ARBA00006484"/>
    </source>
</evidence>
<dbReference type="InterPro" id="IPR036291">
    <property type="entry name" value="NAD(P)-bd_dom_sf"/>
</dbReference>
<reference evidence="4" key="1">
    <citation type="submission" date="2016-10" db="EMBL/GenBank/DDBJ databases">
        <title>Sequence of Gallionella enrichment culture.</title>
        <authorList>
            <person name="Poehlein A."/>
            <person name="Muehling M."/>
            <person name="Daniel R."/>
        </authorList>
    </citation>
    <scope>NUCLEOTIDE SEQUENCE</scope>
</reference>
<dbReference type="InterPro" id="IPR057326">
    <property type="entry name" value="KR_dom"/>
</dbReference>
<dbReference type="NCBIfam" id="NF005559">
    <property type="entry name" value="PRK07231.1"/>
    <property type="match status" value="1"/>
</dbReference>
<dbReference type="Gene3D" id="3.40.50.720">
    <property type="entry name" value="NAD(P)-binding Rossmann-like Domain"/>
    <property type="match status" value="1"/>
</dbReference>
<dbReference type="EMBL" id="MLJW01000426">
    <property type="protein sequence ID" value="OIQ87353.1"/>
    <property type="molecule type" value="Genomic_DNA"/>
</dbReference>
<dbReference type="InterPro" id="IPR002347">
    <property type="entry name" value="SDR_fam"/>
</dbReference>
<dbReference type="InterPro" id="IPR020904">
    <property type="entry name" value="Sc_DH/Rdtase_CS"/>
</dbReference>
<dbReference type="CDD" id="cd05233">
    <property type="entry name" value="SDR_c"/>
    <property type="match status" value="1"/>
</dbReference>
<dbReference type="PROSITE" id="PS00061">
    <property type="entry name" value="ADH_SHORT"/>
    <property type="match status" value="1"/>
</dbReference>
<dbReference type="PRINTS" id="PR00080">
    <property type="entry name" value="SDRFAMILY"/>
</dbReference>
<protein>
    <submittedName>
        <fullName evidence="4">3-oxoacyl-[acyl-carrier-protein] reductase FabG</fullName>
        <ecNumber evidence="4">1.1.1.100</ecNumber>
    </submittedName>
</protein>
<dbReference type="GO" id="GO:0004316">
    <property type="term" value="F:3-oxoacyl-[acyl-carrier-protein] reductase (NADPH) activity"/>
    <property type="evidence" value="ECO:0007669"/>
    <property type="project" value="UniProtKB-EC"/>
</dbReference>
<comment type="similarity">
    <text evidence="1">Belongs to the short-chain dehydrogenases/reductases (SDR) family.</text>
</comment>
<accession>A0A1J5QUK8</accession>
<dbReference type="EC" id="1.1.1.100" evidence="4"/>
<keyword evidence="2 4" id="KW-0560">Oxidoreductase</keyword>
<dbReference type="PANTHER" id="PTHR42760">
    <property type="entry name" value="SHORT-CHAIN DEHYDROGENASES/REDUCTASES FAMILY MEMBER"/>
    <property type="match status" value="1"/>
</dbReference>
<name>A0A1J5QUK8_9ZZZZ</name>
<proteinExistence type="inferred from homology"/>
<feature type="domain" description="Ketoreductase" evidence="3">
    <location>
        <begin position="8"/>
        <end position="186"/>
    </location>
</feature>
<dbReference type="FunFam" id="3.40.50.720:FF:000084">
    <property type="entry name" value="Short-chain dehydrogenase reductase"/>
    <property type="match status" value="1"/>
</dbReference>
<evidence type="ECO:0000259" key="3">
    <source>
        <dbReference type="SMART" id="SM00822"/>
    </source>
</evidence>
<evidence type="ECO:0000256" key="2">
    <source>
        <dbReference type="ARBA" id="ARBA00023002"/>
    </source>
</evidence>
<dbReference type="Pfam" id="PF13561">
    <property type="entry name" value="adh_short_C2"/>
    <property type="match status" value="1"/>
</dbReference>
<dbReference type="PANTHER" id="PTHR42760:SF133">
    <property type="entry name" value="3-OXOACYL-[ACYL-CARRIER-PROTEIN] REDUCTASE"/>
    <property type="match status" value="1"/>
</dbReference>
<dbReference type="SMART" id="SM00822">
    <property type="entry name" value="PKS_KR"/>
    <property type="match status" value="1"/>
</dbReference>
<organism evidence="4">
    <name type="scientific">mine drainage metagenome</name>
    <dbReference type="NCBI Taxonomy" id="410659"/>
    <lineage>
        <taxon>unclassified sequences</taxon>
        <taxon>metagenomes</taxon>
        <taxon>ecological metagenomes</taxon>
    </lineage>
</organism>